<feature type="domain" description="PAC" evidence="8">
    <location>
        <begin position="224"/>
        <end position="276"/>
    </location>
</feature>
<dbReference type="SUPFAM" id="SSF55874">
    <property type="entry name" value="ATPase domain of HSP90 chaperone/DNA topoisomerase II/histidine kinase"/>
    <property type="match status" value="1"/>
</dbReference>
<dbReference type="InterPro" id="IPR013655">
    <property type="entry name" value="PAS_fold_3"/>
</dbReference>
<dbReference type="EMBL" id="JAJADR010000002">
    <property type="protein sequence ID" value="MCB2407829.1"/>
    <property type="molecule type" value="Genomic_DNA"/>
</dbReference>
<dbReference type="Gene3D" id="3.30.565.10">
    <property type="entry name" value="Histidine kinase-like ATPase, C-terminal domain"/>
    <property type="match status" value="1"/>
</dbReference>
<organism evidence="9 10">
    <name type="scientific">Hymenobacter lucidus</name>
    <dbReference type="NCBI Taxonomy" id="2880930"/>
    <lineage>
        <taxon>Bacteria</taxon>
        <taxon>Pseudomonadati</taxon>
        <taxon>Bacteroidota</taxon>
        <taxon>Cytophagia</taxon>
        <taxon>Cytophagales</taxon>
        <taxon>Hymenobacteraceae</taxon>
        <taxon>Hymenobacter</taxon>
    </lineage>
</organism>
<evidence type="ECO:0000259" key="7">
    <source>
        <dbReference type="PROSITE" id="PS50112"/>
    </source>
</evidence>
<dbReference type="InterPro" id="IPR001610">
    <property type="entry name" value="PAC"/>
</dbReference>
<dbReference type="PANTHER" id="PTHR43304:SF1">
    <property type="entry name" value="PAC DOMAIN-CONTAINING PROTEIN"/>
    <property type="match status" value="1"/>
</dbReference>
<dbReference type="InterPro" id="IPR052162">
    <property type="entry name" value="Sensor_kinase/Photoreceptor"/>
</dbReference>
<dbReference type="CDD" id="cd00130">
    <property type="entry name" value="PAS"/>
    <property type="match status" value="2"/>
</dbReference>
<evidence type="ECO:0000259" key="6">
    <source>
        <dbReference type="PROSITE" id="PS50109"/>
    </source>
</evidence>
<dbReference type="Gene3D" id="3.30.450.20">
    <property type="entry name" value="PAS domain"/>
    <property type="match status" value="2"/>
</dbReference>
<accession>A0ABS8AQZ7</accession>
<dbReference type="InterPro" id="IPR004358">
    <property type="entry name" value="Sig_transdc_His_kin-like_C"/>
</dbReference>
<dbReference type="EC" id="2.7.13.3" evidence="2"/>
<dbReference type="Pfam" id="PF08447">
    <property type="entry name" value="PAS_3"/>
    <property type="match status" value="1"/>
</dbReference>
<dbReference type="InterPro" id="IPR036890">
    <property type="entry name" value="HATPase_C_sf"/>
</dbReference>
<dbReference type="NCBIfam" id="TIGR00229">
    <property type="entry name" value="sensory_box"/>
    <property type="match status" value="2"/>
</dbReference>
<keyword evidence="4" id="KW-0808">Transferase</keyword>
<keyword evidence="5 9" id="KW-0418">Kinase</keyword>
<evidence type="ECO:0000313" key="9">
    <source>
        <dbReference type="EMBL" id="MCB2407829.1"/>
    </source>
</evidence>
<proteinExistence type="predicted"/>
<dbReference type="SMART" id="SM00091">
    <property type="entry name" value="PAS"/>
    <property type="match status" value="2"/>
</dbReference>
<dbReference type="InterPro" id="IPR013656">
    <property type="entry name" value="PAS_4"/>
</dbReference>
<dbReference type="PRINTS" id="PR00344">
    <property type="entry name" value="BCTRLSENSOR"/>
</dbReference>
<dbReference type="InterPro" id="IPR035965">
    <property type="entry name" value="PAS-like_dom_sf"/>
</dbReference>
<dbReference type="RefSeq" id="WP_226174105.1">
    <property type="nucleotide sequence ID" value="NZ_JAJADR010000002.1"/>
</dbReference>
<gene>
    <name evidence="9" type="ORF">LGH74_07565</name>
</gene>
<reference evidence="9" key="1">
    <citation type="submission" date="2021-10" db="EMBL/GenBank/DDBJ databases">
        <authorList>
            <person name="Dean J.D."/>
            <person name="Kim M.K."/>
            <person name="Newey C.N."/>
            <person name="Stoker T.S."/>
            <person name="Thompson D.W."/>
            <person name="Grose J.H."/>
        </authorList>
    </citation>
    <scope>NUCLEOTIDE SEQUENCE</scope>
    <source>
        <strain evidence="9">BT178</strain>
    </source>
</reference>
<evidence type="ECO:0000256" key="2">
    <source>
        <dbReference type="ARBA" id="ARBA00012438"/>
    </source>
</evidence>
<dbReference type="Pfam" id="PF02518">
    <property type="entry name" value="HATPase_c"/>
    <property type="match status" value="1"/>
</dbReference>
<evidence type="ECO:0000313" key="10">
    <source>
        <dbReference type="Proteomes" id="UP001165296"/>
    </source>
</evidence>
<dbReference type="Gene3D" id="1.10.287.130">
    <property type="match status" value="1"/>
</dbReference>
<keyword evidence="10" id="KW-1185">Reference proteome</keyword>
<dbReference type="SUPFAM" id="SSF55785">
    <property type="entry name" value="PYP-like sensor domain (PAS domain)"/>
    <property type="match status" value="2"/>
</dbReference>
<dbReference type="InterPro" id="IPR000014">
    <property type="entry name" value="PAS"/>
</dbReference>
<dbReference type="PROSITE" id="PS50109">
    <property type="entry name" value="HIS_KIN"/>
    <property type="match status" value="1"/>
</dbReference>
<dbReference type="SMART" id="SM00388">
    <property type="entry name" value="HisKA"/>
    <property type="match status" value="1"/>
</dbReference>
<dbReference type="Gene3D" id="2.10.70.100">
    <property type="match status" value="1"/>
</dbReference>
<dbReference type="SMART" id="SM00387">
    <property type="entry name" value="HATPase_c"/>
    <property type="match status" value="1"/>
</dbReference>
<feature type="domain" description="Histidine kinase" evidence="6">
    <location>
        <begin position="294"/>
        <end position="510"/>
    </location>
</feature>
<dbReference type="InterPro" id="IPR005467">
    <property type="entry name" value="His_kinase_dom"/>
</dbReference>
<keyword evidence="3" id="KW-0597">Phosphoprotein</keyword>
<feature type="domain" description="PAC" evidence="8">
    <location>
        <begin position="82"/>
        <end position="146"/>
    </location>
</feature>
<dbReference type="PROSITE" id="PS50112">
    <property type="entry name" value="PAS"/>
    <property type="match status" value="1"/>
</dbReference>
<dbReference type="SMART" id="SM00086">
    <property type="entry name" value="PAC"/>
    <property type="match status" value="2"/>
</dbReference>
<dbReference type="InterPro" id="IPR003594">
    <property type="entry name" value="HATPase_dom"/>
</dbReference>
<evidence type="ECO:0000256" key="4">
    <source>
        <dbReference type="ARBA" id="ARBA00022679"/>
    </source>
</evidence>
<dbReference type="Pfam" id="PF08448">
    <property type="entry name" value="PAS_4"/>
    <property type="match status" value="1"/>
</dbReference>
<dbReference type="Proteomes" id="UP001165296">
    <property type="component" value="Unassembled WGS sequence"/>
</dbReference>
<name>A0ABS8AQZ7_9BACT</name>
<feature type="domain" description="PAS" evidence="7">
    <location>
        <begin position="18"/>
        <end position="92"/>
    </location>
</feature>
<dbReference type="PANTHER" id="PTHR43304">
    <property type="entry name" value="PHYTOCHROME-LIKE PROTEIN CPH1"/>
    <property type="match status" value="1"/>
</dbReference>
<evidence type="ECO:0000256" key="3">
    <source>
        <dbReference type="ARBA" id="ARBA00022553"/>
    </source>
</evidence>
<comment type="catalytic activity">
    <reaction evidence="1">
        <text>ATP + protein L-histidine = ADP + protein N-phospho-L-histidine.</text>
        <dbReference type="EC" id="2.7.13.3"/>
    </reaction>
</comment>
<dbReference type="PROSITE" id="PS50113">
    <property type="entry name" value="PAC"/>
    <property type="match status" value="2"/>
</dbReference>
<comment type="caution">
    <text evidence="9">The sequence shown here is derived from an EMBL/GenBank/DDBJ whole genome shotgun (WGS) entry which is preliminary data.</text>
</comment>
<evidence type="ECO:0000259" key="8">
    <source>
        <dbReference type="PROSITE" id="PS50113"/>
    </source>
</evidence>
<dbReference type="GO" id="GO:0016301">
    <property type="term" value="F:kinase activity"/>
    <property type="evidence" value="ECO:0007669"/>
    <property type="project" value="UniProtKB-KW"/>
</dbReference>
<dbReference type="SUPFAM" id="SSF47384">
    <property type="entry name" value="Homodimeric domain of signal transducing histidine kinase"/>
    <property type="match status" value="1"/>
</dbReference>
<evidence type="ECO:0000256" key="5">
    <source>
        <dbReference type="ARBA" id="ARBA00022777"/>
    </source>
</evidence>
<dbReference type="CDD" id="cd00082">
    <property type="entry name" value="HisKA"/>
    <property type="match status" value="1"/>
</dbReference>
<protein>
    <recommendedName>
        <fullName evidence="2">histidine kinase</fullName>
        <ecNumber evidence="2">2.7.13.3</ecNumber>
    </recommendedName>
</protein>
<sequence>MIPPDNSSAEATKAWVERELHLPVIFDAIADVTFVLSVESDGRYRFIFVNKAFRTTTGLPVEKVVGSYVQDIIPEPSLSLVLQKYQEAIKTRQRVAWVEVSDYPTGRVTGEVSVMPVLDEAGNCRQLVGVVHDLTAQKRAEEELRISNERFHYALKATTDALYDWNVAADTLYWGEGFEALFGHRLEQNPAPFATWADNVHPDDKDHCVAGLRRVAYESRGSFWQEEYRFVRADGSSAVVFDRGYILRDAQGQPVRMIGAMQDITARKAAEQQQRLLAEQLVRQNAYLQQCAYIISHNLRAPLANALGFADLLTRVDKESEVFATSLKNLRTSVTRLDDVLTDVNTILAIRNQPDDTHSEAVAVAEVCQQAVAHAQPELTACGGQVTCVIPAGLRIAGSRVYLHSIFDNLLANAIKYRSTARTLRVTITAQADPQRGVTIVFRDNGSGFDQEGAGKDVFQLYRRFHPDQQGRGIGLFLVKAHVESMHGQISVRSQVDEGTEFILYFGQHAHENLPD</sequence>
<evidence type="ECO:0000256" key="1">
    <source>
        <dbReference type="ARBA" id="ARBA00000085"/>
    </source>
</evidence>
<dbReference type="InterPro" id="IPR036097">
    <property type="entry name" value="HisK_dim/P_sf"/>
</dbReference>
<dbReference type="InterPro" id="IPR003661">
    <property type="entry name" value="HisK_dim/P_dom"/>
</dbReference>
<dbReference type="InterPro" id="IPR000700">
    <property type="entry name" value="PAS-assoc_C"/>
</dbReference>